<feature type="transmembrane region" description="Helical" evidence="8">
    <location>
        <begin position="261"/>
        <end position="282"/>
    </location>
</feature>
<keyword evidence="6 8" id="KW-0472">Membrane</keyword>
<sequence>MIEYEEDSFVLWNRMLFKLRNFRFALLLALSASIACGLLHVILDRSEADEFETGMSLSLGVWGSFTSFVAFLLTFRTGHAYGRFMEGCDNLHSISSCWIQVLGNVVAFCNYSTVESSKIRIFQQTLLRLASLTNAMMYADLEGPSDGDVHHAAFKYSLIDPGGLGHRTFEILKGEQNRAELTLQWTKLLVVNEIKSGVLSIPPPILTRVFQELDQLFDAFAIAVKLADVPFPYPYAASMEILLIVHTLTTPLLVINWTQHVVTATISVFILTFSLWVVHLIAPELENPFGHDTNDLDMQKMQEKLNLSLLTIVGPAAQMLPQLVLDIDDAVVRSRETVRKGSHLKQNTFNDMVQPAKDNSEVDGKDDGGLVIE</sequence>
<keyword evidence="5" id="KW-0406">Ion transport</keyword>
<dbReference type="AlphaFoldDB" id="A0A7S1B0M6"/>
<feature type="compositionally biased region" description="Basic and acidic residues" evidence="7">
    <location>
        <begin position="358"/>
        <end position="373"/>
    </location>
</feature>
<keyword evidence="3 8" id="KW-0812">Transmembrane</keyword>
<feature type="region of interest" description="Disordered" evidence="7">
    <location>
        <begin position="349"/>
        <end position="373"/>
    </location>
</feature>
<gene>
    <name evidence="9" type="ORF">NSCI0253_LOCUS44695</name>
</gene>
<evidence type="ECO:0000256" key="5">
    <source>
        <dbReference type="ARBA" id="ARBA00023065"/>
    </source>
</evidence>
<evidence type="ECO:0000256" key="7">
    <source>
        <dbReference type="SAM" id="MobiDB-lite"/>
    </source>
</evidence>
<feature type="transmembrane region" description="Helical" evidence="8">
    <location>
        <begin position="55"/>
        <end position="75"/>
    </location>
</feature>
<protein>
    <recommendedName>
        <fullName evidence="10">Bestrophin homolog</fullName>
    </recommendedName>
</protein>
<dbReference type="PANTHER" id="PTHR33281:SF20">
    <property type="match status" value="1"/>
</dbReference>
<dbReference type="Pfam" id="PF25539">
    <property type="entry name" value="Bestrophin_2"/>
    <property type="match status" value="1"/>
</dbReference>
<proteinExistence type="predicted"/>
<dbReference type="InterPro" id="IPR044669">
    <property type="entry name" value="YneE/VCCN1/2-like"/>
</dbReference>
<name>A0A7S1B0M6_NOCSC</name>
<feature type="transmembrane region" description="Helical" evidence="8">
    <location>
        <begin position="24"/>
        <end position="43"/>
    </location>
</feature>
<keyword evidence="4 8" id="KW-1133">Transmembrane helix</keyword>
<evidence type="ECO:0000256" key="6">
    <source>
        <dbReference type="ARBA" id="ARBA00023136"/>
    </source>
</evidence>
<comment type="subcellular location">
    <subcellularLocation>
        <location evidence="1">Membrane</location>
        <topology evidence="1">Multi-pass membrane protein</topology>
    </subcellularLocation>
</comment>
<keyword evidence="2" id="KW-0813">Transport</keyword>
<evidence type="ECO:0000256" key="4">
    <source>
        <dbReference type="ARBA" id="ARBA00022989"/>
    </source>
</evidence>
<dbReference type="GO" id="GO:0016020">
    <property type="term" value="C:membrane"/>
    <property type="evidence" value="ECO:0007669"/>
    <property type="project" value="UniProtKB-SubCell"/>
</dbReference>
<organism evidence="9">
    <name type="scientific">Noctiluca scintillans</name>
    <name type="common">Sea sparkle</name>
    <name type="synonym">Red tide dinoflagellate</name>
    <dbReference type="NCBI Taxonomy" id="2966"/>
    <lineage>
        <taxon>Eukaryota</taxon>
        <taxon>Sar</taxon>
        <taxon>Alveolata</taxon>
        <taxon>Dinophyceae</taxon>
        <taxon>Noctilucales</taxon>
        <taxon>Noctilucaceae</taxon>
        <taxon>Noctiluca</taxon>
    </lineage>
</organism>
<evidence type="ECO:0000256" key="8">
    <source>
        <dbReference type="SAM" id="Phobius"/>
    </source>
</evidence>
<evidence type="ECO:0000256" key="3">
    <source>
        <dbReference type="ARBA" id="ARBA00022692"/>
    </source>
</evidence>
<dbReference type="PANTHER" id="PTHR33281">
    <property type="entry name" value="UPF0187 PROTEIN YNEE"/>
    <property type="match status" value="1"/>
</dbReference>
<evidence type="ECO:0008006" key="10">
    <source>
        <dbReference type="Google" id="ProtNLM"/>
    </source>
</evidence>
<evidence type="ECO:0000256" key="2">
    <source>
        <dbReference type="ARBA" id="ARBA00022448"/>
    </source>
</evidence>
<evidence type="ECO:0000313" key="9">
    <source>
        <dbReference type="EMBL" id="CAD8870338.1"/>
    </source>
</evidence>
<accession>A0A7S1B0M6</accession>
<evidence type="ECO:0000256" key="1">
    <source>
        <dbReference type="ARBA" id="ARBA00004141"/>
    </source>
</evidence>
<reference evidence="9" key="1">
    <citation type="submission" date="2021-01" db="EMBL/GenBank/DDBJ databases">
        <authorList>
            <person name="Corre E."/>
            <person name="Pelletier E."/>
            <person name="Niang G."/>
            <person name="Scheremetjew M."/>
            <person name="Finn R."/>
            <person name="Kale V."/>
            <person name="Holt S."/>
            <person name="Cochrane G."/>
            <person name="Meng A."/>
            <person name="Brown T."/>
            <person name="Cohen L."/>
        </authorList>
    </citation>
    <scope>NUCLEOTIDE SEQUENCE</scope>
</reference>
<dbReference type="GO" id="GO:0005254">
    <property type="term" value="F:chloride channel activity"/>
    <property type="evidence" value="ECO:0007669"/>
    <property type="project" value="InterPro"/>
</dbReference>
<dbReference type="EMBL" id="HBFQ01063164">
    <property type="protein sequence ID" value="CAD8870338.1"/>
    <property type="molecule type" value="Transcribed_RNA"/>
</dbReference>